<dbReference type="OrthoDB" id="2415936at2759"/>
<dbReference type="Pfam" id="PF10607">
    <property type="entry name" value="CTLH"/>
    <property type="match status" value="1"/>
</dbReference>
<dbReference type="InterPro" id="IPR013144">
    <property type="entry name" value="CRA_dom"/>
</dbReference>
<evidence type="ECO:0000259" key="4">
    <source>
        <dbReference type="PROSITE" id="PS50897"/>
    </source>
</evidence>
<organism evidence="5 6">
    <name type="scientific">Cudoniella acicularis</name>
    <dbReference type="NCBI Taxonomy" id="354080"/>
    <lineage>
        <taxon>Eukaryota</taxon>
        <taxon>Fungi</taxon>
        <taxon>Dikarya</taxon>
        <taxon>Ascomycota</taxon>
        <taxon>Pezizomycotina</taxon>
        <taxon>Leotiomycetes</taxon>
        <taxon>Helotiales</taxon>
        <taxon>Tricladiaceae</taxon>
        <taxon>Cudoniella</taxon>
    </lineage>
</organism>
<feature type="compositionally biased region" description="Basic and acidic residues" evidence="2">
    <location>
        <begin position="394"/>
        <end position="410"/>
    </location>
</feature>
<feature type="transmembrane region" description="Helical" evidence="3">
    <location>
        <begin position="43"/>
        <end position="65"/>
    </location>
</feature>
<comment type="caution">
    <text evidence="5">The sequence shown here is derived from an EMBL/GenBank/DDBJ whole genome shotgun (WGS) entry which is preliminary data.</text>
</comment>
<keyword evidence="3" id="KW-0472">Membrane</keyword>
<comment type="function">
    <text evidence="1">Involved in the proteasome-dependent degradation of fructose-1,6-bisphosphatase.</text>
</comment>
<evidence type="ECO:0000313" key="6">
    <source>
        <dbReference type="Proteomes" id="UP000566819"/>
    </source>
</evidence>
<dbReference type="AlphaFoldDB" id="A0A8H4RYX2"/>
<evidence type="ECO:0000256" key="1">
    <source>
        <dbReference type="ARBA" id="ARBA00002343"/>
    </source>
</evidence>
<dbReference type="PROSITE" id="PS50896">
    <property type="entry name" value="LISH"/>
    <property type="match status" value="1"/>
</dbReference>
<dbReference type="PROSITE" id="PS50897">
    <property type="entry name" value="CTLH"/>
    <property type="match status" value="1"/>
</dbReference>
<dbReference type="SMART" id="SM00668">
    <property type="entry name" value="CTLH"/>
    <property type="match status" value="1"/>
</dbReference>
<accession>A0A8H4RYX2</accession>
<evidence type="ECO:0000313" key="5">
    <source>
        <dbReference type="EMBL" id="KAF4637716.1"/>
    </source>
</evidence>
<reference evidence="5 6" key="1">
    <citation type="submission" date="2020-03" db="EMBL/GenBank/DDBJ databases">
        <title>Draft Genome Sequence of Cudoniella acicularis.</title>
        <authorList>
            <person name="Buettner E."/>
            <person name="Kellner H."/>
        </authorList>
    </citation>
    <scope>NUCLEOTIDE SEQUENCE [LARGE SCALE GENOMIC DNA]</scope>
    <source>
        <strain evidence="5 6">DSM 108380</strain>
    </source>
</reference>
<gene>
    <name evidence="5" type="ORF">G7Y89_g360</name>
</gene>
<evidence type="ECO:0000256" key="2">
    <source>
        <dbReference type="SAM" id="MobiDB-lite"/>
    </source>
</evidence>
<dbReference type="Proteomes" id="UP000566819">
    <property type="component" value="Unassembled WGS sequence"/>
</dbReference>
<keyword evidence="3" id="KW-0812">Transmembrane</keyword>
<keyword evidence="6" id="KW-1185">Reference proteome</keyword>
<protein>
    <recommendedName>
        <fullName evidence="4">CTLH domain-containing protein</fullName>
    </recommendedName>
</protein>
<evidence type="ECO:0000256" key="3">
    <source>
        <dbReference type="SAM" id="Phobius"/>
    </source>
</evidence>
<dbReference type="InterPro" id="IPR050618">
    <property type="entry name" value="Ubq-SigPath_Reg"/>
</dbReference>
<feature type="domain" description="CTLH" evidence="4">
    <location>
        <begin position="189"/>
        <end position="284"/>
    </location>
</feature>
<dbReference type="InterPro" id="IPR006595">
    <property type="entry name" value="CTLH_C"/>
</dbReference>
<dbReference type="EMBL" id="JAAMPI010000012">
    <property type="protein sequence ID" value="KAF4637716.1"/>
    <property type="molecule type" value="Genomic_DNA"/>
</dbReference>
<dbReference type="InterPro" id="IPR006594">
    <property type="entry name" value="LisH"/>
</dbReference>
<dbReference type="SMART" id="SM00667">
    <property type="entry name" value="LisH"/>
    <property type="match status" value="1"/>
</dbReference>
<name>A0A8H4RYX2_9HELO</name>
<dbReference type="InterPro" id="IPR024964">
    <property type="entry name" value="CTLH/CRA"/>
</dbReference>
<keyword evidence="3" id="KW-1133">Transmembrane helix</keyword>
<feature type="region of interest" description="Disordered" evidence="2">
    <location>
        <begin position="391"/>
        <end position="410"/>
    </location>
</feature>
<dbReference type="Pfam" id="PF08513">
    <property type="entry name" value="LisH"/>
    <property type="match status" value="1"/>
</dbReference>
<proteinExistence type="predicted"/>
<dbReference type="PANTHER" id="PTHR12864">
    <property type="entry name" value="RAN BINDING PROTEIN 9-RELATED"/>
    <property type="match status" value="1"/>
</dbReference>
<sequence>MTEVEDSVFDAKAEEEHSNLVERLKIPNVSLRKSSHLNRSSSVFPLFFLFITTCLWKLVSWMSTLRALDGQPHRKNGQCYVRDQSFKADTIKTSSTASTTTPLRHAFERRVEDVKPLKSCLSDRALFLGFVDSGAYYGKVGMDIELILAVVDSDINALILDYLTTEGYPSAAAKFSKEANLRPQQEEDSVRARQQIQHSIHLGRIQDAIDALNDLEPQVSDSLPFFSLFAMIRHEFMHHSYSLRVGDEKNYQLQSSVLDSNPSLHFALLRLQLVELIRVCNSTPGGDITPALTFATQQLAPRAPTNPEFLEDLERTMALLVFPPDNLEPQLAALLHPDLRRSVADRVNKAILSCQNQRRDAAIRNLVRLRAWAETTARDAKKDLPARIDLGLNAEEKDGRQENGHESMMD</sequence>
<dbReference type="SMART" id="SM00757">
    <property type="entry name" value="CRA"/>
    <property type="match status" value="1"/>
</dbReference>